<comment type="caution">
    <text evidence="10">The sequence shown here is derived from an EMBL/GenBank/DDBJ whole genome shotgun (WGS) entry which is preliminary data.</text>
</comment>
<comment type="subcellular location">
    <subcellularLocation>
        <location evidence="1 8">Cell membrane</location>
        <topology evidence="1 8">Multi-pass membrane protein</topology>
    </subcellularLocation>
</comment>
<dbReference type="InterPro" id="IPR000515">
    <property type="entry name" value="MetI-like"/>
</dbReference>
<dbReference type="Gene3D" id="1.10.3720.10">
    <property type="entry name" value="MetI-like"/>
    <property type="match status" value="2"/>
</dbReference>
<proteinExistence type="inferred from homology"/>
<evidence type="ECO:0000256" key="1">
    <source>
        <dbReference type="ARBA" id="ARBA00004651"/>
    </source>
</evidence>
<evidence type="ECO:0000256" key="4">
    <source>
        <dbReference type="ARBA" id="ARBA00022475"/>
    </source>
</evidence>
<sequence>MVEREPRGRIGSVEHVHHALTRRTENGTMARSSGLATWDVNWGRLLLLAPVTILLLFAFALPLLAIVPEAFGGDAAGRFVRIFGSPVYRTVIWTTVRIGLEATAITLVVAFPLAWILSRATGVKLLLLSLLVLVPFLTSVLVRTFAWLAILGQRGLVNAMLLNLGLIEEPLPLLFREPAVVLALVHSSIPMMVFALVTVLRRIDGRVLLAAHTLGATPLRAWLGIVVPLAIRGIQSGVIIVFLFTMASFIAPALLGNQRQQMLAQVIQSEIETGADWPLAAALGITLAITATVIVFGLSIVARLFSRWQNPSQLSAVSSAHQTVLADTSLLRRPVTLPKSRLRIPALFQSGSMLAEPIYLGVISSFILLPLVVLFPVSFSSADVLIFPPPGYSLRWFERILGSPEWVEAGWTSLRIGATTCVLSVMLATLTVLGLGRNFRSQAAAEAFVQSPLTVPSVVFALGAYLTFARVGLVDTEAGIIIAHTVLIFPVVYLVAAATFSSIDPWLSFAAASLGANPWRIFKTVVFPLLLPGLAIGALLAMLLSFDESVASIFLSNLSVKTLPRKLWEGIRFNTSPEAAAVSAMLLCVTCLIILVGIAAIFGRQRGARLLRSNRAPV</sequence>
<dbReference type="PANTHER" id="PTHR42929:SF5">
    <property type="entry name" value="ABC TRANSPORTER PERMEASE PROTEIN"/>
    <property type="match status" value="1"/>
</dbReference>
<feature type="transmembrane region" description="Helical" evidence="8">
    <location>
        <begin position="524"/>
        <end position="546"/>
    </location>
</feature>
<organism evidence="10 11">
    <name type="scientific">Bosea caraganae</name>
    <dbReference type="NCBI Taxonomy" id="2763117"/>
    <lineage>
        <taxon>Bacteria</taxon>
        <taxon>Pseudomonadati</taxon>
        <taxon>Pseudomonadota</taxon>
        <taxon>Alphaproteobacteria</taxon>
        <taxon>Hyphomicrobiales</taxon>
        <taxon>Boseaceae</taxon>
        <taxon>Bosea</taxon>
    </lineage>
</organism>
<dbReference type="GO" id="GO:0055085">
    <property type="term" value="P:transmembrane transport"/>
    <property type="evidence" value="ECO:0007669"/>
    <property type="project" value="InterPro"/>
</dbReference>
<dbReference type="InterPro" id="IPR035906">
    <property type="entry name" value="MetI-like_sf"/>
</dbReference>
<accession>A0A370KY26</accession>
<dbReference type="EMBL" id="QQTP01000025">
    <property type="protein sequence ID" value="RDJ19895.1"/>
    <property type="molecule type" value="Genomic_DNA"/>
</dbReference>
<protein>
    <submittedName>
        <fullName evidence="10">ABC transporter permease subunit</fullName>
    </submittedName>
</protein>
<feature type="transmembrane region" description="Helical" evidence="8">
    <location>
        <begin position="277"/>
        <end position="302"/>
    </location>
</feature>
<keyword evidence="7 8" id="KW-0472">Membrane</keyword>
<dbReference type="PROSITE" id="PS50928">
    <property type="entry name" value="ABC_TM1"/>
    <property type="match status" value="2"/>
</dbReference>
<evidence type="ECO:0000313" key="11">
    <source>
        <dbReference type="Proteomes" id="UP000255207"/>
    </source>
</evidence>
<dbReference type="SUPFAM" id="SSF161098">
    <property type="entry name" value="MetI-like"/>
    <property type="match status" value="2"/>
</dbReference>
<evidence type="ECO:0000256" key="3">
    <source>
        <dbReference type="ARBA" id="ARBA00022448"/>
    </source>
</evidence>
<dbReference type="Proteomes" id="UP000255207">
    <property type="component" value="Unassembled WGS sequence"/>
</dbReference>
<keyword evidence="4" id="KW-1003">Cell membrane</keyword>
<feature type="domain" description="ABC transmembrane type-1" evidence="9">
    <location>
        <begin position="410"/>
        <end position="597"/>
    </location>
</feature>
<feature type="domain" description="ABC transmembrane type-1" evidence="9">
    <location>
        <begin position="92"/>
        <end position="298"/>
    </location>
</feature>
<reference evidence="11" key="1">
    <citation type="submission" date="2018-07" db="EMBL/GenBank/DDBJ databases">
        <authorList>
            <person name="Safronova V.I."/>
            <person name="Chirak E.R."/>
            <person name="Sazanova A.L."/>
        </authorList>
    </citation>
    <scope>NUCLEOTIDE SEQUENCE [LARGE SCALE GENOMIC DNA]</scope>
    <source>
        <strain evidence="11">RCAM04685</strain>
    </source>
</reference>
<feature type="transmembrane region" description="Helical" evidence="8">
    <location>
        <begin position="358"/>
        <end position="379"/>
    </location>
</feature>
<feature type="transmembrane region" description="Helical" evidence="8">
    <location>
        <begin position="45"/>
        <end position="67"/>
    </location>
</feature>
<evidence type="ECO:0000313" key="10">
    <source>
        <dbReference type="EMBL" id="RDJ19895.1"/>
    </source>
</evidence>
<evidence type="ECO:0000256" key="5">
    <source>
        <dbReference type="ARBA" id="ARBA00022692"/>
    </source>
</evidence>
<evidence type="ECO:0000259" key="9">
    <source>
        <dbReference type="PROSITE" id="PS50928"/>
    </source>
</evidence>
<evidence type="ECO:0000256" key="7">
    <source>
        <dbReference type="ARBA" id="ARBA00023136"/>
    </source>
</evidence>
<keyword evidence="3 8" id="KW-0813">Transport</keyword>
<feature type="transmembrane region" description="Helical" evidence="8">
    <location>
        <begin position="416"/>
        <end position="435"/>
    </location>
</feature>
<keyword evidence="6 8" id="KW-1133">Transmembrane helix</keyword>
<keyword evidence="5 8" id="KW-0812">Transmembrane</keyword>
<keyword evidence="11" id="KW-1185">Reference proteome</keyword>
<evidence type="ECO:0000256" key="2">
    <source>
        <dbReference type="ARBA" id="ARBA00007069"/>
    </source>
</evidence>
<evidence type="ECO:0000256" key="8">
    <source>
        <dbReference type="RuleBase" id="RU363032"/>
    </source>
</evidence>
<feature type="transmembrane region" description="Helical" evidence="8">
    <location>
        <begin position="480"/>
        <end position="503"/>
    </location>
</feature>
<evidence type="ECO:0000256" key="6">
    <source>
        <dbReference type="ARBA" id="ARBA00022989"/>
    </source>
</evidence>
<feature type="transmembrane region" description="Helical" evidence="8">
    <location>
        <begin position="87"/>
        <end position="113"/>
    </location>
</feature>
<feature type="transmembrane region" description="Helical" evidence="8">
    <location>
        <begin position="447"/>
        <end position="468"/>
    </location>
</feature>
<dbReference type="PANTHER" id="PTHR42929">
    <property type="entry name" value="INNER MEMBRANE ABC TRANSPORTER PERMEASE PROTEIN YDCU-RELATED-RELATED"/>
    <property type="match status" value="1"/>
</dbReference>
<feature type="transmembrane region" description="Helical" evidence="8">
    <location>
        <begin position="179"/>
        <end position="200"/>
    </location>
</feature>
<dbReference type="OrthoDB" id="9807047at2"/>
<feature type="transmembrane region" description="Helical" evidence="8">
    <location>
        <begin position="125"/>
        <end position="150"/>
    </location>
</feature>
<dbReference type="AlphaFoldDB" id="A0A370KY26"/>
<feature type="transmembrane region" description="Helical" evidence="8">
    <location>
        <begin position="579"/>
        <end position="602"/>
    </location>
</feature>
<name>A0A370KY26_9HYPH</name>
<dbReference type="Pfam" id="PF00528">
    <property type="entry name" value="BPD_transp_1"/>
    <property type="match status" value="1"/>
</dbReference>
<dbReference type="GO" id="GO:0005886">
    <property type="term" value="C:plasma membrane"/>
    <property type="evidence" value="ECO:0007669"/>
    <property type="project" value="UniProtKB-SubCell"/>
</dbReference>
<dbReference type="CDD" id="cd06261">
    <property type="entry name" value="TM_PBP2"/>
    <property type="match status" value="2"/>
</dbReference>
<gene>
    <name evidence="10" type="ORF">DWE98_27090</name>
</gene>
<comment type="similarity">
    <text evidence="2">Belongs to the binding-protein-dependent transport system permease family. CysTW subfamily.</text>
</comment>